<dbReference type="Proteomes" id="UP000515756">
    <property type="component" value="Chromosome"/>
</dbReference>
<protein>
    <submittedName>
        <fullName evidence="2">Glyoxalase</fullName>
    </submittedName>
</protein>
<dbReference type="InterPro" id="IPR029068">
    <property type="entry name" value="Glyas_Bleomycin-R_OHBP_Dase"/>
</dbReference>
<dbReference type="CDD" id="cd07262">
    <property type="entry name" value="VOC_like"/>
    <property type="match status" value="1"/>
</dbReference>
<dbReference type="SUPFAM" id="SSF54593">
    <property type="entry name" value="Glyoxalase/Bleomycin resistance protein/Dihydroxybiphenyl dioxygenase"/>
    <property type="match status" value="1"/>
</dbReference>
<gene>
    <name evidence="2" type="ORF">WP2W18E01_34240</name>
</gene>
<dbReference type="PROSITE" id="PS51819">
    <property type="entry name" value="VOC"/>
    <property type="match status" value="1"/>
</dbReference>
<name>A0A6S4TEL7_AERCA</name>
<feature type="domain" description="VOC" evidence="1">
    <location>
        <begin position="56"/>
        <end position="173"/>
    </location>
</feature>
<dbReference type="InterPro" id="IPR004360">
    <property type="entry name" value="Glyas_Fos-R_dOase_dom"/>
</dbReference>
<dbReference type="Pfam" id="PF00903">
    <property type="entry name" value="Glyoxalase"/>
    <property type="match status" value="1"/>
</dbReference>
<sequence>MSHANHAPLVNRSKLEADIQGGSVAKGHNRQEVSDCFNHVEWSECMETHTLHRGRLIDHLQLVVKDLTASERFYRAILATLDVPIGGGGEGYFWADELFVTSIDSPAALGALTGRHHLAFQAQDRATVDRFYQAALAHGGQDNGAPGERVYHPGYYAAFVLDPDGNNIEAVYHGEAKRSAESVEIKF</sequence>
<dbReference type="InterPro" id="IPR037523">
    <property type="entry name" value="VOC_core"/>
</dbReference>
<dbReference type="PANTHER" id="PTHR35006:SF2">
    <property type="entry name" value="GLYOXALASE FAMILY PROTEIN (AFU_ORTHOLOGUE AFUA_5G14830)"/>
    <property type="match status" value="1"/>
</dbReference>
<dbReference type="EMBL" id="AP021927">
    <property type="protein sequence ID" value="BBQ31842.1"/>
    <property type="molecule type" value="Genomic_DNA"/>
</dbReference>
<accession>A0A6S4TEL7</accession>
<organism evidence="2 3">
    <name type="scientific">Aeromonas caviae</name>
    <name type="common">Aeromonas punctata</name>
    <dbReference type="NCBI Taxonomy" id="648"/>
    <lineage>
        <taxon>Bacteria</taxon>
        <taxon>Pseudomonadati</taxon>
        <taxon>Pseudomonadota</taxon>
        <taxon>Gammaproteobacteria</taxon>
        <taxon>Aeromonadales</taxon>
        <taxon>Aeromonadaceae</taxon>
        <taxon>Aeromonas</taxon>
    </lineage>
</organism>
<dbReference type="PANTHER" id="PTHR35006">
    <property type="entry name" value="GLYOXALASE FAMILY PROTEIN (AFU_ORTHOLOGUE AFUA_5G14830)"/>
    <property type="match status" value="1"/>
</dbReference>
<evidence type="ECO:0000313" key="3">
    <source>
        <dbReference type="Proteomes" id="UP000515756"/>
    </source>
</evidence>
<dbReference type="Gene3D" id="3.10.180.10">
    <property type="entry name" value="2,3-Dihydroxybiphenyl 1,2-Dioxygenase, domain 1"/>
    <property type="match status" value="1"/>
</dbReference>
<dbReference type="AlphaFoldDB" id="A0A6S4TEL7"/>
<evidence type="ECO:0000313" key="2">
    <source>
        <dbReference type="EMBL" id="BBQ31842.1"/>
    </source>
</evidence>
<proteinExistence type="predicted"/>
<evidence type="ECO:0000259" key="1">
    <source>
        <dbReference type="PROSITE" id="PS51819"/>
    </source>
</evidence>
<reference evidence="2 3" key="1">
    <citation type="submission" date="2019-12" db="EMBL/GenBank/DDBJ databases">
        <title>complete genome sequences of Aeromonas caviae str. WP2-W18-ESBL-01 isolated from wastewater treatment plant effluent.</title>
        <authorList>
            <person name="Sekizuka T."/>
            <person name="Itokawa K."/>
            <person name="Yatsu K."/>
            <person name="Inamine Y."/>
            <person name="Kuroda M."/>
        </authorList>
    </citation>
    <scope>NUCLEOTIDE SEQUENCE [LARGE SCALE GENOMIC DNA]</scope>
    <source>
        <strain evidence="2 3">WP2-W18-ESBL-01</strain>
    </source>
</reference>